<accession>A0AAN8PWR0</accession>
<evidence type="ECO:0000256" key="11">
    <source>
        <dbReference type="SAM" id="Phobius"/>
    </source>
</evidence>
<dbReference type="GO" id="GO:0004930">
    <property type="term" value="F:G protein-coupled receptor activity"/>
    <property type="evidence" value="ECO:0007669"/>
    <property type="project" value="UniProtKB-KW"/>
</dbReference>
<feature type="transmembrane region" description="Helical" evidence="11">
    <location>
        <begin position="176"/>
        <end position="199"/>
    </location>
</feature>
<protein>
    <recommendedName>
        <fullName evidence="12">G-protein coupled receptors family 1 profile domain-containing protein</fullName>
    </recommendedName>
</protein>
<evidence type="ECO:0000256" key="8">
    <source>
        <dbReference type="ARBA" id="ARBA00023180"/>
    </source>
</evidence>
<dbReference type="SUPFAM" id="SSF81321">
    <property type="entry name" value="Family A G protein-coupled receptor-like"/>
    <property type="match status" value="1"/>
</dbReference>
<dbReference type="SMART" id="SM01381">
    <property type="entry name" value="7TM_GPCR_Srsx"/>
    <property type="match status" value="1"/>
</dbReference>
<dbReference type="GO" id="GO:0005886">
    <property type="term" value="C:plasma membrane"/>
    <property type="evidence" value="ECO:0007669"/>
    <property type="project" value="UniProtKB-SubCell"/>
</dbReference>
<keyword evidence="4 11" id="KW-1133">Transmembrane helix</keyword>
<evidence type="ECO:0000256" key="3">
    <source>
        <dbReference type="ARBA" id="ARBA00022692"/>
    </source>
</evidence>
<feature type="transmembrane region" description="Helical" evidence="11">
    <location>
        <begin position="219"/>
        <end position="242"/>
    </location>
</feature>
<keyword evidence="5" id="KW-0297">G-protein coupled receptor</keyword>
<dbReference type="Pfam" id="PF00001">
    <property type="entry name" value="7tm_1"/>
    <property type="match status" value="1"/>
</dbReference>
<dbReference type="EMBL" id="JAZGQO010000006">
    <property type="protein sequence ID" value="KAK6186538.1"/>
    <property type="molecule type" value="Genomic_DNA"/>
</dbReference>
<dbReference type="Gene3D" id="1.20.1070.10">
    <property type="entry name" value="Rhodopsin 7-helix transmembrane proteins"/>
    <property type="match status" value="1"/>
</dbReference>
<reference evidence="13 14" key="1">
    <citation type="submission" date="2024-01" db="EMBL/GenBank/DDBJ databases">
        <title>The genome of the rayed Mediterranean limpet Patella caerulea (Linnaeus, 1758).</title>
        <authorList>
            <person name="Anh-Thu Weber A."/>
            <person name="Halstead-Nussloch G."/>
        </authorList>
    </citation>
    <scope>NUCLEOTIDE SEQUENCE [LARGE SCALE GENOMIC DNA]</scope>
    <source>
        <strain evidence="13">AATW-2023a</strain>
        <tissue evidence="13">Whole specimen</tissue>
    </source>
</reference>
<dbReference type="PANTHER" id="PTHR24246:SF27">
    <property type="entry name" value="ADENOSINE RECEPTOR, ISOFORM A"/>
    <property type="match status" value="1"/>
</dbReference>
<keyword evidence="8" id="KW-0325">Glycoprotein</keyword>
<evidence type="ECO:0000256" key="1">
    <source>
        <dbReference type="ARBA" id="ARBA00004651"/>
    </source>
</evidence>
<feature type="transmembrane region" description="Helical" evidence="11">
    <location>
        <begin position="95"/>
        <end position="120"/>
    </location>
</feature>
<keyword evidence="9" id="KW-0807">Transducer</keyword>
<proteinExistence type="predicted"/>
<evidence type="ECO:0000256" key="4">
    <source>
        <dbReference type="ARBA" id="ARBA00022989"/>
    </source>
</evidence>
<organism evidence="13 14">
    <name type="scientific">Patella caerulea</name>
    <name type="common">Rayed Mediterranean limpet</name>
    <dbReference type="NCBI Taxonomy" id="87958"/>
    <lineage>
        <taxon>Eukaryota</taxon>
        <taxon>Metazoa</taxon>
        <taxon>Spiralia</taxon>
        <taxon>Lophotrochozoa</taxon>
        <taxon>Mollusca</taxon>
        <taxon>Gastropoda</taxon>
        <taxon>Patellogastropoda</taxon>
        <taxon>Patelloidea</taxon>
        <taxon>Patellidae</taxon>
        <taxon>Patella</taxon>
    </lineage>
</organism>
<name>A0AAN8PWR0_PATCE</name>
<dbReference type="InterPro" id="IPR017452">
    <property type="entry name" value="GPCR_Rhodpsn_7TM"/>
</dbReference>
<evidence type="ECO:0000256" key="10">
    <source>
        <dbReference type="SAM" id="MobiDB-lite"/>
    </source>
</evidence>
<evidence type="ECO:0000256" key="9">
    <source>
        <dbReference type="ARBA" id="ARBA00023224"/>
    </source>
</evidence>
<keyword evidence="6 11" id="KW-0472">Membrane</keyword>
<dbReference type="Proteomes" id="UP001347796">
    <property type="component" value="Unassembled WGS sequence"/>
</dbReference>
<feature type="region of interest" description="Disordered" evidence="10">
    <location>
        <begin position="350"/>
        <end position="372"/>
    </location>
</feature>
<evidence type="ECO:0000256" key="2">
    <source>
        <dbReference type="ARBA" id="ARBA00022475"/>
    </source>
</evidence>
<comment type="subcellular location">
    <subcellularLocation>
        <location evidence="1">Cell membrane</location>
        <topology evidence="1">Multi-pass membrane protein</topology>
    </subcellularLocation>
</comment>
<feature type="domain" description="G-protein coupled receptors family 1 profile" evidence="12">
    <location>
        <begin position="74"/>
        <end position="317"/>
    </location>
</feature>
<feature type="transmembrane region" description="Helical" evidence="11">
    <location>
        <begin position="140"/>
        <end position="164"/>
    </location>
</feature>
<keyword evidence="14" id="KW-1185">Reference proteome</keyword>
<evidence type="ECO:0000313" key="13">
    <source>
        <dbReference type="EMBL" id="KAK6186538.1"/>
    </source>
</evidence>
<evidence type="ECO:0000256" key="7">
    <source>
        <dbReference type="ARBA" id="ARBA00023170"/>
    </source>
</evidence>
<dbReference type="InterPro" id="IPR000276">
    <property type="entry name" value="GPCR_Rhodpsn"/>
</dbReference>
<dbReference type="PRINTS" id="PR00237">
    <property type="entry name" value="GPCRRHODOPSN"/>
</dbReference>
<evidence type="ECO:0000313" key="14">
    <source>
        <dbReference type="Proteomes" id="UP001347796"/>
    </source>
</evidence>
<dbReference type="CDD" id="cd00637">
    <property type="entry name" value="7tm_classA_rhodopsin-like"/>
    <property type="match status" value="1"/>
</dbReference>
<dbReference type="PANTHER" id="PTHR24246">
    <property type="entry name" value="OLFACTORY RECEPTOR AND ADENOSINE RECEPTOR"/>
    <property type="match status" value="1"/>
</dbReference>
<evidence type="ECO:0000256" key="6">
    <source>
        <dbReference type="ARBA" id="ARBA00023136"/>
    </source>
</evidence>
<feature type="transmembrane region" description="Helical" evidence="11">
    <location>
        <begin position="263"/>
        <end position="284"/>
    </location>
</feature>
<sequence length="387" mass="44286">MLIKRDGFRRQENITTDKPWDTTTVLQNITTDETWDTTTVLQNITTRDRNAGSAEYEQTEIIFNSCLIPLIILGNMIIIIIVYKMGHRKRRANDILVASMAIADLFVGIYVLPLEVARFWDKTNVSRLPISFCFFEQSVYLVPLCFSIQNMLLIAVDCCWSLVYPTKHRVWMTKTVAVVEVIIVWIIGIVYTTMTYIVLPVGKDRKECRLSSAENHLFISLYPISVFLVTLGVYIKIIQIATSTHKPRIINSTGKQNLRKSKLMSFIFLIFAICWTPVSIAVIYEEFHPEFDFTTQLVCRALVTLAHVNSAVNWVVYVCRSSRFREEFTQIFRRNRIQFTEIFKKNLSENGKIQPSSTSPQPPTESISGTTTLTEPIASISGTVTHT</sequence>
<comment type="caution">
    <text evidence="13">The sequence shown here is derived from an EMBL/GenBank/DDBJ whole genome shotgun (WGS) entry which is preliminary data.</text>
</comment>
<gene>
    <name evidence="13" type="ORF">SNE40_008558</name>
</gene>
<evidence type="ECO:0000259" key="12">
    <source>
        <dbReference type="PROSITE" id="PS50262"/>
    </source>
</evidence>
<dbReference type="AlphaFoldDB" id="A0AAN8PWR0"/>
<feature type="compositionally biased region" description="Low complexity" evidence="10">
    <location>
        <begin position="353"/>
        <end position="368"/>
    </location>
</feature>
<keyword evidence="2" id="KW-1003">Cell membrane</keyword>
<evidence type="ECO:0000256" key="5">
    <source>
        <dbReference type="ARBA" id="ARBA00023040"/>
    </source>
</evidence>
<dbReference type="PROSITE" id="PS50262">
    <property type="entry name" value="G_PROTEIN_RECEP_F1_2"/>
    <property type="match status" value="1"/>
</dbReference>
<keyword evidence="3 11" id="KW-0812">Transmembrane</keyword>
<keyword evidence="7" id="KW-0675">Receptor</keyword>
<feature type="transmembrane region" description="Helical" evidence="11">
    <location>
        <begin position="61"/>
        <end position="83"/>
    </location>
</feature>